<comment type="caution">
    <text evidence="13">The sequence shown here is derived from an EMBL/GenBank/DDBJ whole genome shotgun (WGS) entry which is preliminary data.</text>
</comment>
<gene>
    <name evidence="13" type="primary">nhaD_8</name>
    <name evidence="13" type="ORF">SDC9_74504</name>
</gene>
<reference evidence="13" key="1">
    <citation type="submission" date="2019-08" db="EMBL/GenBank/DDBJ databases">
        <authorList>
            <person name="Kucharzyk K."/>
            <person name="Murdoch R.W."/>
            <person name="Higgins S."/>
            <person name="Loffler F."/>
        </authorList>
    </citation>
    <scope>NUCLEOTIDE SEQUENCE</scope>
</reference>
<keyword evidence="4 11" id="KW-0812">Transmembrane</keyword>
<feature type="transmembrane region" description="Helical" evidence="11">
    <location>
        <begin position="317"/>
        <end position="337"/>
    </location>
</feature>
<evidence type="ECO:0000256" key="1">
    <source>
        <dbReference type="ARBA" id="ARBA00004141"/>
    </source>
</evidence>
<evidence type="ECO:0000256" key="9">
    <source>
        <dbReference type="ARBA" id="ARBA00023201"/>
    </source>
</evidence>
<feature type="transmembrane region" description="Helical" evidence="11">
    <location>
        <begin position="253"/>
        <end position="269"/>
    </location>
</feature>
<dbReference type="NCBIfam" id="NF038006">
    <property type="entry name" value="NhaD_1"/>
    <property type="match status" value="1"/>
</dbReference>
<feature type="transmembrane region" description="Helical" evidence="11">
    <location>
        <begin position="92"/>
        <end position="114"/>
    </location>
</feature>
<dbReference type="PANTHER" id="PTHR43269">
    <property type="entry name" value="SODIUM/PROTON ANTIPORTER 1-RELATED"/>
    <property type="match status" value="1"/>
</dbReference>
<name>A0A644YI73_9ZZZZ</name>
<dbReference type="GO" id="GO:0016020">
    <property type="term" value="C:membrane"/>
    <property type="evidence" value="ECO:0007669"/>
    <property type="project" value="UniProtKB-SubCell"/>
</dbReference>
<dbReference type="Pfam" id="PF03600">
    <property type="entry name" value="CitMHS"/>
    <property type="match status" value="1"/>
</dbReference>
<dbReference type="InterPro" id="IPR004680">
    <property type="entry name" value="Cit_transptr-like_dom"/>
</dbReference>
<dbReference type="InterPro" id="IPR045016">
    <property type="entry name" value="NhaD-like"/>
</dbReference>
<evidence type="ECO:0000256" key="11">
    <source>
        <dbReference type="SAM" id="Phobius"/>
    </source>
</evidence>
<organism evidence="13">
    <name type="scientific">bioreactor metagenome</name>
    <dbReference type="NCBI Taxonomy" id="1076179"/>
    <lineage>
        <taxon>unclassified sequences</taxon>
        <taxon>metagenomes</taxon>
        <taxon>ecological metagenomes</taxon>
    </lineage>
</organism>
<feature type="transmembrane region" description="Helical" evidence="11">
    <location>
        <begin position="23"/>
        <end position="43"/>
    </location>
</feature>
<feature type="transmembrane region" description="Helical" evidence="11">
    <location>
        <begin position="275"/>
        <end position="296"/>
    </location>
</feature>
<keyword evidence="8 11" id="KW-0472">Membrane</keyword>
<evidence type="ECO:0000259" key="12">
    <source>
        <dbReference type="Pfam" id="PF03600"/>
    </source>
</evidence>
<feature type="domain" description="Citrate transporter-like" evidence="12">
    <location>
        <begin position="9"/>
        <end position="388"/>
    </location>
</feature>
<keyword evidence="7" id="KW-0406">Ion transport</keyword>
<evidence type="ECO:0000256" key="2">
    <source>
        <dbReference type="ARBA" id="ARBA00022448"/>
    </source>
</evidence>
<keyword evidence="5 11" id="KW-1133">Transmembrane helix</keyword>
<evidence type="ECO:0000256" key="3">
    <source>
        <dbReference type="ARBA" id="ARBA00022449"/>
    </source>
</evidence>
<dbReference type="GO" id="GO:0006814">
    <property type="term" value="P:sodium ion transport"/>
    <property type="evidence" value="ECO:0007669"/>
    <property type="project" value="UniProtKB-KW"/>
</dbReference>
<protein>
    <submittedName>
        <fullName evidence="13">Na(+)/H(+) antiporter NhaD</fullName>
    </submittedName>
</protein>
<keyword evidence="9" id="KW-0739">Sodium transport</keyword>
<evidence type="ECO:0000256" key="7">
    <source>
        <dbReference type="ARBA" id="ARBA00023065"/>
    </source>
</evidence>
<evidence type="ECO:0000313" key="13">
    <source>
        <dbReference type="EMBL" id="MPM27987.1"/>
    </source>
</evidence>
<accession>A0A644YI73</accession>
<dbReference type="EMBL" id="VSSQ01005133">
    <property type="protein sequence ID" value="MPM27987.1"/>
    <property type="molecule type" value="Genomic_DNA"/>
</dbReference>
<evidence type="ECO:0000256" key="6">
    <source>
        <dbReference type="ARBA" id="ARBA00023053"/>
    </source>
</evidence>
<keyword evidence="3" id="KW-0050">Antiport</keyword>
<sequence>MIIVFIIGYIMIATEHKLQIDKAAVALLTAGFLWIIYILFAPLSAPVINPVHFQDFVNHTGNISSLPLLEQCRKFIVDVQIVESLGEISETLFFLIGAMTIVEIIDVHGGFHIITSKITSKDKKKLLWVISGITFFMSAALDNMTTSIVMVMLLRRIISNYKERWIFASMIIIAANSGGAWSPIGDVTTIMLWVKGKVTALPLITKLVLPSIVSTLVPLFFASRMLKGEITHSSKLENKGHSISEILSDSERLFLLILGVGCLLYVPVFKQVTHLPPFVGVLIGLGILWVYTELLYRRKREVNEDMKHRVTRVIRRIDTPTILFFLGILMSVGALQATGVLNTMGQFLNDKIHNVYIINVVIGALSSVVDNVPLVAVAMGMYPLVDPANLATIADPAFMQHFVQDGDFWLFLAYCSGVGGSMLIIGSVSGVVVMGIEKMSFTWYLKNISLLAAAGYLAGAAVYILTALL</sequence>
<dbReference type="GO" id="GO:0015297">
    <property type="term" value="F:antiporter activity"/>
    <property type="evidence" value="ECO:0007669"/>
    <property type="project" value="UniProtKB-KW"/>
</dbReference>
<keyword evidence="2" id="KW-0813">Transport</keyword>
<proteinExistence type="inferred from homology"/>
<dbReference type="PANTHER" id="PTHR43269:SF2">
    <property type="entry name" value="SODIUM_PROTON ANTIPORTER 1-RELATED"/>
    <property type="match status" value="1"/>
</dbReference>
<feature type="transmembrane region" description="Helical" evidence="11">
    <location>
        <begin position="408"/>
        <end position="436"/>
    </location>
</feature>
<keyword evidence="6" id="KW-0915">Sodium</keyword>
<dbReference type="AlphaFoldDB" id="A0A644YI73"/>
<feature type="transmembrane region" description="Helical" evidence="11">
    <location>
        <begin position="126"/>
        <end position="153"/>
    </location>
</feature>
<comment type="subcellular location">
    <subcellularLocation>
        <location evidence="1">Membrane</location>
        <topology evidence="1">Multi-pass membrane protein</topology>
    </subcellularLocation>
</comment>
<evidence type="ECO:0000256" key="8">
    <source>
        <dbReference type="ARBA" id="ARBA00023136"/>
    </source>
</evidence>
<evidence type="ECO:0000256" key="4">
    <source>
        <dbReference type="ARBA" id="ARBA00022692"/>
    </source>
</evidence>
<evidence type="ECO:0000256" key="5">
    <source>
        <dbReference type="ARBA" id="ARBA00022989"/>
    </source>
</evidence>
<feature type="transmembrane region" description="Helical" evidence="11">
    <location>
        <begin position="448"/>
        <end position="468"/>
    </location>
</feature>
<evidence type="ECO:0000256" key="10">
    <source>
        <dbReference type="ARBA" id="ARBA00025753"/>
    </source>
</evidence>
<feature type="transmembrane region" description="Helical" evidence="11">
    <location>
        <begin position="165"/>
        <end position="184"/>
    </location>
</feature>
<comment type="similarity">
    <text evidence="10">Belongs to the NhaD Na(+)/H(+) (TC 2.A.62) antiporter family.</text>
</comment>
<feature type="transmembrane region" description="Helical" evidence="11">
    <location>
        <begin position="204"/>
        <end position="222"/>
    </location>
</feature>